<dbReference type="InterPro" id="IPR033113">
    <property type="entry name" value="PLA2_histidine"/>
</dbReference>
<dbReference type="InterPro" id="IPR001211">
    <property type="entry name" value="PLA2"/>
</dbReference>
<organism evidence="21 22">
    <name type="scientific">Sparus aurata</name>
    <name type="common">Gilthead sea bream</name>
    <dbReference type="NCBI Taxonomy" id="8175"/>
    <lineage>
        <taxon>Eukaryota</taxon>
        <taxon>Metazoa</taxon>
        <taxon>Chordata</taxon>
        <taxon>Craniata</taxon>
        <taxon>Vertebrata</taxon>
        <taxon>Euteleostomi</taxon>
        <taxon>Actinopterygii</taxon>
        <taxon>Neopterygii</taxon>
        <taxon>Teleostei</taxon>
        <taxon>Neoteleostei</taxon>
        <taxon>Acanthomorphata</taxon>
        <taxon>Eupercaria</taxon>
        <taxon>Spariformes</taxon>
        <taxon>Sparidae</taxon>
        <taxon>Sparus</taxon>
    </lineage>
</organism>
<comment type="catalytic activity">
    <reaction evidence="14">
        <text>1-hexadecanoyl-2-(9Z-octadecenoyl)-sn-glycero-3-phosphocholine + H2O = 1-hexadecanoyl-sn-glycero-3-phosphocholine + (9Z)-octadecenoate + H(+)</text>
        <dbReference type="Rhea" id="RHEA:38779"/>
        <dbReference type="ChEBI" id="CHEBI:15377"/>
        <dbReference type="ChEBI" id="CHEBI:15378"/>
        <dbReference type="ChEBI" id="CHEBI:30823"/>
        <dbReference type="ChEBI" id="CHEBI:72998"/>
        <dbReference type="ChEBI" id="CHEBI:73001"/>
    </reaction>
    <physiologicalReaction direction="left-to-right" evidence="14">
        <dbReference type="Rhea" id="RHEA:38780"/>
    </physiologicalReaction>
</comment>
<dbReference type="SMART" id="SM00085">
    <property type="entry name" value="PA2c"/>
    <property type="match status" value="1"/>
</dbReference>
<name>A0A671U824_SPAAU</name>
<keyword evidence="7 19" id="KW-0443">Lipid metabolism</keyword>
<evidence type="ECO:0000256" key="11">
    <source>
        <dbReference type="ARBA" id="ARBA00048221"/>
    </source>
</evidence>
<evidence type="ECO:0000259" key="20">
    <source>
        <dbReference type="SMART" id="SM00085"/>
    </source>
</evidence>
<evidence type="ECO:0000256" key="17">
    <source>
        <dbReference type="PIRSR" id="PIRSR601211-3"/>
    </source>
</evidence>
<comment type="catalytic activity">
    <reaction evidence="11">
        <text>N-hexadecanoyl-1,2-di-(9Z-octadecenoyl)-sn-glycero-3-phosphoethanolamine + H2O = N-hexadecanoyl-1-(9Z-octadecenoyl)-sn-glycero-3-phosphoethanolamine + (9Z)-octadecenoate + H(+)</text>
        <dbReference type="Rhea" id="RHEA:45424"/>
        <dbReference type="ChEBI" id="CHEBI:15377"/>
        <dbReference type="ChEBI" id="CHEBI:15378"/>
        <dbReference type="ChEBI" id="CHEBI:30823"/>
        <dbReference type="ChEBI" id="CHEBI:78097"/>
        <dbReference type="ChEBI" id="CHEBI:85217"/>
    </reaction>
    <physiologicalReaction direction="left-to-right" evidence="11">
        <dbReference type="Rhea" id="RHEA:45425"/>
    </physiologicalReaction>
</comment>
<evidence type="ECO:0000256" key="5">
    <source>
        <dbReference type="ARBA" id="ARBA00022801"/>
    </source>
</evidence>
<evidence type="ECO:0000256" key="6">
    <source>
        <dbReference type="ARBA" id="ARBA00022837"/>
    </source>
</evidence>
<keyword evidence="5 19" id="KW-0378">Hydrolase</keyword>
<dbReference type="PANTHER" id="PTHR11716:SF94">
    <property type="entry name" value="PHOSPHOLIPASE A2"/>
    <property type="match status" value="1"/>
</dbReference>
<sequence length="166" mass="19304">LFFSHLLLYKNAACTVSGQQESRSLWQFRNMIKCVQPDVLFALKYDNYGCYCGYGGQGTPVDELDQCCKVHDDCYEAQMNDPECKSFWPHLKPYFIYYRYTCTEHQPTCSGKTEPGCFKGTVPHWCTITSANNLTYPPERRITYLNIHSTGKLYGQALWRLPSFRF</sequence>
<dbReference type="GO" id="GO:0005102">
    <property type="term" value="F:signaling receptor binding"/>
    <property type="evidence" value="ECO:0007669"/>
    <property type="project" value="UniProtKB-ARBA"/>
</dbReference>
<comment type="catalytic activity">
    <reaction evidence="12">
        <text>1,2-dihexadecanoyl-sn-glycero-3-phosphocholine + H2O = 1-hexadecanoyl-sn-glycero-3-phosphocholine + hexadecanoate + H(+)</text>
        <dbReference type="Rhea" id="RHEA:41223"/>
        <dbReference type="ChEBI" id="CHEBI:7896"/>
        <dbReference type="ChEBI" id="CHEBI:15377"/>
        <dbReference type="ChEBI" id="CHEBI:15378"/>
        <dbReference type="ChEBI" id="CHEBI:72998"/>
        <dbReference type="ChEBI" id="CHEBI:72999"/>
    </reaction>
    <physiologicalReaction direction="left-to-right" evidence="12">
        <dbReference type="Rhea" id="RHEA:41224"/>
    </physiologicalReaction>
</comment>
<accession>A0A671U824</accession>
<reference evidence="21" key="1">
    <citation type="submission" date="2021-04" db="EMBL/GenBank/DDBJ databases">
        <authorList>
            <consortium name="Wellcome Sanger Institute Data Sharing"/>
        </authorList>
    </citation>
    <scope>NUCLEOTIDE SEQUENCE [LARGE SCALE GENOMIC DNA]</scope>
</reference>
<dbReference type="Proteomes" id="UP000472265">
    <property type="component" value="Chromosome 5"/>
</dbReference>
<evidence type="ECO:0000256" key="14">
    <source>
        <dbReference type="ARBA" id="ARBA00048699"/>
    </source>
</evidence>
<evidence type="ECO:0000256" key="13">
    <source>
        <dbReference type="ARBA" id="ARBA00048373"/>
    </source>
</evidence>
<evidence type="ECO:0000256" key="9">
    <source>
        <dbReference type="ARBA" id="ARBA00047535"/>
    </source>
</evidence>
<evidence type="ECO:0000256" key="12">
    <source>
        <dbReference type="ARBA" id="ARBA00048227"/>
    </source>
</evidence>
<dbReference type="Gene3D" id="1.20.90.10">
    <property type="entry name" value="Phospholipase A2 domain"/>
    <property type="match status" value="1"/>
</dbReference>
<evidence type="ECO:0000256" key="8">
    <source>
        <dbReference type="ARBA" id="ARBA00023157"/>
    </source>
</evidence>
<dbReference type="InterPro" id="IPR036444">
    <property type="entry name" value="PLipase_A2_dom_sf"/>
</dbReference>
<feature type="binding site" evidence="16">
    <location>
        <position position="53"/>
    </location>
    <ligand>
        <name>Ca(2+)</name>
        <dbReference type="ChEBI" id="CHEBI:29108"/>
    </ligand>
</feature>
<dbReference type="GO" id="GO:0016042">
    <property type="term" value="P:lipid catabolic process"/>
    <property type="evidence" value="ECO:0007669"/>
    <property type="project" value="InterPro"/>
</dbReference>
<comment type="catalytic activity">
    <reaction evidence="10">
        <text>1-hexadecanoyl-2-(9Z-octadecenoyl)-sn-glycero-3-phospho-(1'-sn-glycerol) + H2O = 1-hexadecanoyl-sn-glycero-3-phospho-(1'-sn-glycerol) + (9Z)-octadecenoate + H(+)</text>
        <dbReference type="Rhea" id="RHEA:40919"/>
        <dbReference type="ChEBI" id="CHEBI:15377"/>
        <dbReference type="ChEBI" id="CHEBI:15378"/>
        <dbReference type="ChEBI" id="CHEBI:30823"/>
        <dbReference type="ChEBI" id="CHEBI:72841"/>
        <dbReference type="ChEBI" id="CHEBI:75158"/>
    </reaction>
    <physiologicalReaction direction="left-to-right" evidence="10">
        <dbReference type="Rhea" id="RHEA:40920"/>
    </physiologicalReaction>
</comment>
<dbReference type="GO" id="GO:0005543">
    <property type="term" value="F:phospholipid binding"/>
    <property type="evidence" value="ECO:0007669"/>
    <property type="project" value="TreeGrafter"/>
</dbReference>
<feature type="domain" description="Phospholipase A2-like central" evidence="20">
    <location>
        <begin position="24"/>
        <end position="150"/>
    </location>
</feature>
<feature type="binding site" evidence="16">
    <location>
        <position position="51"/>
    </location>
    <ligand>
        <name>Ca(2+)</name>
        <dbReference type="ChEBI" id="CHEBI:29108"/>
    </ligand>
</feature>
<comment type="catalytic activity">
    <reaction evidence="13">
        <text>1-hexadecanoyl-2-(5Z,8Z,11Z,14Z-eicosatetraenoyl)-sn-glycero-3-phosphocholine + H2O = 1-hexadecanoyl-sn-glycero-3-phosphocholine + (5Z,8Z,11Z,14Z)-eicosatetraenoate + H(+)</text>
        <dbReference type="Rhea" id="RHEA:40427"/>
        <dbReference type="ChEBI" id="CHEBI:15377"/>
        <dbReference type="ChEBI" id="CHEBI:15378"/>
        <dbReference type="ChEBI" id="CHEBI:32395"/>
        <dbReference type="ChEBI" id="CHEBI:72998"/>
        <dbReference type="ChEBI" id="CHEBI:73003"/>
    </reaction>
    <physiologicalReaction direction="left-to-right" evidence="13">
        <dbReference type="Rhea" id="RHEA:40428"/>
    </physiologicalReaction>
</comment>
<evidence type="ECO:0000256" key="18">
    <source>
        <dbReference type="RuleBase" id="RU003654"/>
    </source>
</evidence>
<dbReference type="EC" id="3.1.1.4" evidence="2 19"/>
<proteinExistence type="inferred from homology"/>
<comment type="similarity">
    <text evidence="18">Belongs to the phospholipase A2 family.</text>
</comment>
<dbReference type="GO" id="GO:0006644">
    <property type="term" value="P:phospholipid metabolic process"/>
    <property type="evidence" value="ECO:0007669"/>
    <property type="project" value="InterPro"/>
</dbReference>
<dbReference type="FunFam" id="1.20.90.10:FF:000011">
    <property type="entry name" value="Phospholipase A(2)"/>
    <property type="match status" value="1"/>
</dbReference>
<keyword evidence="4 16" id="KW-0479">Metal-binding</keyword>
<dbReference type="Pfam" id="PF00068">
    <property type="entry name" value="Phospholip_A2_1"/>
    <property type="match status" value="1"/>
</dbReference>
<dbReference type="PANTHER" id="PTHR11716">
    <property type="entry name" value="PHOSPHOLIPASE A2 FAMILY MEMBER"/>
    <property type="match status" value="1"/>
</dbReference>
<dbReference type="Ensembl" id="ENSSAUT00010009566.1">
    <property type="protein sequence ID" value="ENSSAUP00010008954.1"/>
    <property type="gene ID" value="ENSSAUG00010004130.1"/>
</dbReference>
<comment type="catalytic activity">
    <reaction evidence="15">
        <text>1-hexadecanoyl-2-(9Z,12Z-octadecadienoyl)-sn-glycero-3-phosphoethanolamine + H2O = 1-hexadecanoyl-sn-glycero-3-phosphoethanolamine + (9Z,12Z)-octadecadienoate + H(+)</text>
        <dbReference type="Rhea" id="RHEA:40815"/>
        <dbReference type="ChEBI" id="CHEBI:15377"/>
        <dbReference type="ChEBI" id="CHEBI:15378"/>
        <dbReference type="ChEBI" id="CHEBI:30245"/>
        <dbReference type="ChEBI" id="CHEBI:73004"/>
        <dbReference type="ChEBI" id="CHEBI:73008"/>
    </reaction>
    <physiologicalReaction direction="left-to-right" evidence="15">
        <dbReference type="Rhea" id="RHEA:40816"/>
    </physiologicalReaction>
</comment>
<comment type="catalytic activity">
    <reaction evidence="9">
        <text>N,1-dihexadecanoyl-2-(9Z,12Z-octadecadienoyl)-sn-glycero-3-phosphoethanolamine + H2O = N,1-dihexadecanoyl-sn-glycero-3-phosphoethanolamine + (9Z,12Z)-octadecadienoate + H(+)</text>
        <dbReference type="Rhea" id="RHEA:56424"/>
        <dbReference type="ChEBI" id="CHEBI:15377"/>
        <dbReference type="ChEBI" id="CHEBI:15378"/>
        <dbReference type="ChEBI" id="CHEBI:30245"/>
        <dbReference type="ChEBI" id="CHEBI:85334"/>
        <dbReference type="ChEBI" id="CHEBI:85335"/>
    </reaction>
    <physiologicalReaction direction="left-to-right" evidence="9">
        <dbReference type="Rhea" id="RHEA:56425"/>
    </physiologicalReaction>
</comment>
<dbReference type="GeneTree" id="ENSGT00940000154885"/>
<dbReference type="PROSITE" id="PS00118">
    <property type="entry name" value="PA2_HIS"/>
    <property type="match status" value="1"/>
</dbReference>
<dbReference type="InterPro" id="IPR016090">
    <property type="entry name" value="PLA2-like_dom"/>
</dbReference>
<evidence type="ECO:0000256" key="15">
    <source>
        <dbReference type="ARBA" id="ARBA00049039"/>
    </source>
</evidence>
<comment type="catalytic activity">
    <reaction evidence="19">
        <text>a 1,2-diacyl-sn-glycero-3-phosphocholine + H2O = a 1-acyl-sn-glycero-3-phosphocholine + a fatty acid + H(+)</text>
        <dbReference type="Rhea" id="RHEA:15801"/>
        <dbReference type="ChEBI" id="CHEBI:15377"/>
        <dbReference type="ChEBI" id="CHEBI:15378"/>
        <dbReference type="ChEBI" id="CHEBI:28868"/>
        <dbReference type="ChEBI" id="CHEBI:57643"/>
        <dbReference type="ChEBI" id="CHEBI:58168"/>
        <dbReference type="EC" id="3.1.1.4"/>
    </reaction>
</comment>
<evidence type="ECO:0000256" key="19">
    <source>
        <dbReference type="RuleBase" id="RU361236"/>
    </source>
</evidence>
<dbReference type="InParanoid" id="A0A671U824"/>
<feature type="disulfide bond" evidence="17">
    <location>
        <begin position="84"/>
        <end position="117"/>
    </location>
</feature>
<evidence type="ECO:0000313" key="22">
    <source>
        <dbReference type="Proteomes" id="UP000472265"/>
    </source>
</evidence>
<evidence type="ECO:0000256" key="1">
    <source>
        <dbReference type="ARBA" id="ARBA00004613"/>
    </source>
</evidence>
<dbReference type="GO" id="GO:0050482">
    <property type="term" value="P:arachidonate secretion"/>
    <property type="evidence" value="ECO:0007669"/>
    <property type="project" value="InterPro"/>
</dbReference>
<comment type="subcellular location">
    <subcellularLocation>
        <location evidence="1 19">Secreted</location>
    </subcellularLocation>
</comment>
<dbReference type="AlphaFoldDB" id="A0A671U824"/>
<dbReference type="PRINTS" id="PR00389">
    <property type="entry name" value="PHPHLIPASEA2"/>
</dbReference>
<dbReference type="GO" id="GO:0005509">
    <property type="term" value="F:calcium ion binding"/>
    <property type="evidence" value="ECO:0007669"/>
    <property type="project" value="InterPro"/>
</dbReference>
<dbReference type="SUPFAM" id="SSF48619">
    <property type="entry name" value="Phospholipase A2, PLA2"/>
    <property type="match status" value="1"/>
</dbReference>
<keyword evidence="3 19" id="KW-0964">Secreted</keyword>
<reference evidence="21" key="2">
    <citation type="submission" date="2025-08" db="UniProtKB">
        <authorList>
            <consortium name="Ensembl"/>
        </authorList>
    </citation>
    <scope>IDENTIFICATION</scope>
</reference>
<comment type="cofactor">
    <cofactor evidence="16">
        <name>Ca(2+)</name>
        <dbReference type="ChEBI" id="CHEBI:29108"/>
    </cofactor>
    <text evidence="16">Binds 1 Ca(2+) ion per subunit.</text>
</comment>
<evidence type="ECO:0000256" key="7">
    <source>
        <dbReference type="ARBA" id="ARBA00023098"/>
    </source>
</evidence>
<keyword evidence="6 16" id="KW-0106">Calcium</keyword>
<evidence type="ECO:0000256" key="10">
    <source>
        <dbReference type="ARBA" id="ARBA00048015"/>
    </source>
</evidence>
<dbReference type="GO" id="GO:0005576">
    <property type="term" value="C:extracellular region"/>
    <property type="evidence" value="ECO:0007669"/>
    <property type="project" value="UniProtKB-SubCell"/>
</dbReference>
<evidence type="ECO:0000256" key="2">
    <source>
        <dbReference type="ARBA" id="ARBA00013278"/>
    </source>
</evidence>
<feature type="binding site" evidence="16">
    <location>
        <position position="72"/>
    </location>
    <ligand>
        <name>Ca(2+)</name>
        <dbReference type="ChEBI" id="CHEBI:29108"/>
    </ligand>
</feature>
<dbReference type="GO" id="GO:0047498">
    <property type="term" value="F:calcium-dependent phospholipase A2 activity"/>
    <property type="evidence" value="ECO:0007669"/>
    <property type="project" value="TreeGrafter"/>
</dbReference>
<keyword evidence="22" id="KW-1185">Reference proteome</keyword>
<evidence type="ECO:0000256" key="16">
    <source>
        <dbReference type="PIRSR" id="PIRSR601211-2"/>
    </source>
</evidence>
<evidence type="ECO:0000256" key="4">
    <source>
        <dbReference type="ARBA" id="ARBA00022723"/>
    </source>
</evidence>
<feature type="binding site" evidence="16">
    <location>
        <position position="55"/>
    </location>
    <ligand>
        <name>Ca(2+)</name>
        <dbReference type="ChEBI" id="CHEBI:29108"/>
    </ligand>
</feature>
<evidence type="ECO:0000313" key="21">
    <source>
        <dbReference type="Ensembl" id="ENSSAUP00010008954.1"/>
    </source>
</evidence>
<evidence type="ECO:0000256" key="3">
    <source>
        <dbReference type="ARBA" id="ARBA00022525"/>
    </source>
</evidence>
<keyword evidence="8 17" id="KW-1015">Disulfide bond</keyword>
<protein>
    <recommendedName>
        <fullName evidence="2 19">Phospholipase A2</fullName>
        <ecNumber evidence="2 19">3.1.1.4</ecNumber>
    </recommendedName>
</protein>
<feature type="disulfide bond" evidence="17">
    <location>
        <begin position="52"/>
        <end position="68"/>
    </location>
</feature>
<reference evidence="21" key="3">
    <citation type="submission" date="2025-09" db="UniProtKB">
        <authorList>
            <consortium name="Ensembl"/>
        </authorList>
    </citation>
    <scope>IDENTIFICATION</scope>
</reference>